<comment type="similarity">
    <text evidence="2">Belongs to the MotB family.</text>
</comment>
<evidence type="ECO:0000256" key="7">
    <source>
        <dbReference type="PROSITE-ProRule" id="PRU00473"/>
    </source>
</evidence>
<keyword evidence="3" id="KW-1003">Cell membrane</keyword>
<evidence type="ECO:0000259" key="10">
    <source>
        <dbReference type="PROSITE" id="PS51123"/>
    </source>
</evidence>
<reference evidence="11 12" key="1">
    <citation type="submission" date="2020-07" db="EMBL/GenBank/DDBJ databases">
        <title>MOT database genomes.</title>
        <authorList>
            <person name="Joseph S."/>
            <person name="Aduse-Opoku J."/>
            <person name="Hashim A."/>
            <person name="Wade W."/>
            <person name="Curtis M."/>
        </authorList>
    </citation>
    <scope>NUCLEOTIDE SEQUENCE [LARGE SCALE GENOMIC DNA]</scope>
    <source>
        <strain evidence="11 12">DSM 100099</strain>
    </source>
</reference>
<dbReference type="InterPro" id="IPR036737">
    <property type="entry name" value="OmpA-like_sf"/>
</dbReference>
<dbReference type="CDD" id="cd07185">
    <property type="entry name" value="OmpA_C-like"/>
    <property type="match status" value="1"/>
</dbReference>
<evidence type="ECO:0000256" key="5">
    <source>
        <dbReference type="ARBA" id="ARBA00022989"/>
    </source>
</evidence>
<dbReference type="InterPro" id="IPR025713">
    <property type="entry name" value="MotB-like_N_dom"/>
</dbReference>
<dbReference type="GO" id="GO:0005886">
    <property type="term" value="C:plasma membrane"/>
    <property type="evidence" value="ECO:0007669"/>
    <property type="project" value="UniProtKB-SubCell"/>
</dbReference>
<comment type="caution">
    <text evidence="11">The sequence shown here is derived from an EMBL/GenBank/DDBJ whole genome shotgun (WGS) entry which is preliminary data.</text>
</comment>
<evidence type="ECO:0000313" key="12">
    <source>
        <dbReference type="Proteomes" id="UP000561011"/>
    </source>
</evidence>
<dbReference type="Pfam" id="PF00691">
    <property type="entry name" value="OmpA"/>
    <property type="match status" value="1"/>
</dbReference>
<evidence type="ECO:0000256" key="9">
    <source>
        <dbReference type="SAM" id="Phobius"/>
    </source>
</evidence>
<dbReference type="PROSITE" id="PS51123">
    <property type="entry name" value="OMPA_2"/>
    <property type="match status" value="1"/>
</dbReference>
<evidence type="ECO:0000256" key="2">
    <source>
        <dbReference type="ARBA" id="ARBA00008914"/>
    </source>
</evidence>
<accession>A0A853EYE4</accession>
<keyword evidence="4 9" id="KW-0812">Transmembrane</keyword>
<keyword evidence="6 7" id="KW-0472">Membrane</keyword>
<evidence type="ECO:0000256" key="3">
    <source>
        <dbReference type="ARBA" id="ARBA00022475"/>
    </source>
</evidence>
<dbReference type="Gene3D" id="3.30.1330.60">
    <property type="entry name" value="OmpA-like domain"/>
    <property type="match status" value="1"/>
</dbReference>
<dbReference type="InterPro" id="IPR050330">
    <property type="entry name" value="Bact_OuterMem_StrucFunc"/>
</dbReference>
<feature type="region of interest" description="Disordered" evidence="8">
    <location>
        <begin position="98"/>
        <end position="117"/>
    </location>
</feature>
<dbReference type="PANTHER" id="PTHR30329">
    <property type="entry name" value="STATOR ELEMENT OF FLAGELLAR MOTOR COMPLEX"/>
    <property type="match status" value="1"/>
</dbReference>
<keyword evidence="12" id="KW-1185">Reference proteome</keyword>
<evidence type="ECO:0000256" key="4">
    <source>
        <dbReference type="ARBA" id="ARBA00022692"/>
    </source>
</evidence>
<dbReference type="EMBL" id="JACBYE010000039">
    <property type="protein sequence ID" value="NYS94632.1"/>
    <property type="molecule type" value="Genomic_DNA"/>
</dbReference>
<keyword evidence="5 9" id="KW-1133">Transmembrane helix</keyword>
<organism evidence="11 12">
    <name type="scientific">Sanguibacter inulinus</name>
    <dbReference type="NCBI Taxonomy" id="60922"/>
    <lineage>
        <taxon>Bacteria</taxon>
        <taxon>Bacillati</taxon>
        <taxon>Actinomycetota</taxon>
        <taxon>Actinomycetes</taxon>
        <taxon>Micrococcales</taxon>
        <taxon>Sanguibacteraceae</taxon>
        <taxon>Sanguibacter</taxon>
    </lineage>
</organism>
<dbReference type="Pfam" id="PF13677">
    <property type="entry name" value="MotB_plug"/>
    <property type="match status" value="1"/>
</dbReference>
<dbReference type="AlphaFoldDB" id="A0A853EYE4"/>
<comment type="subcellular location">
    <subcellularLocation>
        <location evidence="1">Cell membrane</location>
        <topology evidence="1">Single-pass membrane protein</topology>
    </subcellularLocation>
</comment>
<evidence type="ECO:0000256" key="6">
    <source>
        <dbReference type="ARBA" id="ARBA00023136"/>
    </source>
</evidence>
<gene>
    <name evidence="11" type="ORF">HZZ10_14015</name>
</gene>
<evidence type="ECO:0000313" key="11">
    <source>
        <dbReference type="EMBL" id="NYS94632.1"/>
    </source>
</evidence>
<sequence>MSSGGGKKRGKKELEEEHEDAERWLVSYADMMTVLVALFIVLYAISQVDEVKYDQLRQSLAAGFNAPQVSILSDGAGVLADNPTEAVLPAIEKIVPSTVDESTSGDGGESTGAGDAASDADIAAARVEYQSFEELAKSIDTALAAGGMEGVVQFRIDERGLVIGMITDEVFFASESAVLTPTSQAVVDTMTPFLVPLPNEISIEGHADSVPTARYASNWELSSDRATQVLRRMVESDGMPAPRISAVGYGDSRPLQPNETAEGLTANRRVDLVVLSDEPERIRALLPIVPTLPEG</sequence>
<name>A0A853EYE4_9MICO</name>
<dbReference type="InterPro" id="IPR006665">
    <property type="entry name" value="OmpA-like"/>
</dbReference>
<proteinExistence type="inferred from homology"/>
<feature type="transmembrane region" description="Helical" evidence="9">
    <location>
        <begin position="21"/>
        <end position="45"/>
    </location>
</feature>
<dbReference type="Proteomes" id="UP000561011">
    <property type="component" value="Unassembled WGS sequence"/>
</dbReference>
<protein>
    <submittedName>
        <fullName evidence="11">OmpA family protein</fullName>
    </submittedName>
</protein>
<dbReference type="PANTHER" id="PTHR30329:SF21">
    <property type="entry name" value="LIPOPROTEIN YIAD-RELATED"/>
    <property type="match status" value="1"/>
</dbReference>
<evidence type="ECO:0000256" key="8">
    <source>
        <dbReference type="SAM" id="MobiDB-lite"/>
    </source>
</evidence>
<dbReference type="SUPFAM" id="SSF103088">
    <property type="entry name" value="OmpA-like"/>
    <property type="match status" value="1"/>
</dbReference>
<evidence type="ECO:0000256" key="1">
    <source>
        <dbReference type="ARBA" id="ARBA00004162"/>
    </source>
</evidence>
<feature type="domain" description="OmpA-like" evidence="10">
    <location>
        <begin position="159"/>
        <end position="278"/>
    </location>
</feature>
<dbReference type="RefSeq" id="WP_056128289.1">
    <property type="nucleotide sequence ID" value="NZ_JACBYE010000039.1"/>
</dbReference>